<comment type="similarity">
    <text evidence="1">Belongs to the sulfatase family.</text>
</comment>
<evidence type="ECO:0000256" key="2">
    <source>
        <dbReference type="ARBA" id="ARBA00022801"/>
    </source>
</evidence>
<dbReference type="Gene3D" id="3.40.720.10">
    <property type="entry name" value="Alkaline Phosphatase, subunit A"/>
    <property type="match status" value="1"/>
</dbReference>
<feature type="domain" description="Sulfatase N-terminal" evidence="4">
    <location>
        <begin position="33"/>
        <end position="97"/>
    </location>
</feature>
<keyword evidence="3" id="KW-0732">Signal</keyword>
<dbReference type="OrthoDB" id="9762324at2"/>
<dbReference type="RefSeq" id="WP_126161997.1">
    <property type="nucleotide sequence ID" value="NZ_RQPJ01000003.1"/>
</dbReference>
<protein>
    <recommendedName>
        <fullName evidence="4">Sulfatase N-terminal domain-containing protein</fullName>
    </recommendedName>
</protein>
<dbReference type="Pfam" id="PF00884">
    <property type="entry name" value="Sulfatase"/>
    <property type="match status" value="1"/>
</dbReference>
<evidence type="ECO:0000256" key="3">
    <source>
        <dbReference type="SAM" id="SignalP"/>
    </source>
</evidence>
<gene>
    <name evidence="5" type="ORF">EHW67_08745</name>
</gene>
<sequence>MNHIKTVLKLFITLLCAFSVGPVSAQGKKNKKPNVLVIYTDDHRFSGVHSLGGMQLQTPHMDALAADGISFDNGYLMGSFSGATCIPSRAMLLTGRNLFELQGHGQNIPEDEARYPEQLFFGPLPSYGMYLRHGKGLTVKNVSMEPRGQDNRPAIVIDDVIYRSFEKLHFDINPSAGSSMYITNGRNLKFDQLFPSGEVEYLMQLKGADGQNINLQNTDIDTLGIKKVVQYSGSVVSNLSFLL</sequence>
<dbReference type="InterPro" id="IPR017850">
    <property type="entry name" value="Alkaline_phosphatase_core_sf"/>
</dbReference>
<keyword evidence="2" id="KW-0378">Hydrolase</keyword>
<evidence type="ECO:0000256" key="1">
    <source>
        <dbReference type="ARBA" id="ARBA00008779"/>
    </source>
</evidence>
<evidence type="ECO:0000313" key="6">
    <source>
        <dbReference type="Proteomes" id="UP000267585"/>
    </source>
</evidence>
<dbReference type="PANTHER" id="PTHR42693">
    <property type="entry name" value="ARYLSULFATASE FAMILY MEMBER"/>
    <property type="match status" value="1"/>
</dbReference>
<feature type="chain" id="PRO_5019496428" description="Sulfatase N-terminal domain-containing protein" evidence="3">
    <location>
        <begin position="26"/>
        <end position="243"/>
    </location>
</feature>
<dbReference type="InterPro" id="IPR050738">
    <property type="entry name" value="Sulfatase"/>
</dbReference>
<feature type="signal peptide" evidence="3">
    <location>
        <begin position="1"/>
        <end position="25"/>
    </location>
</feature>
<evidence type="ECO:0000259" key="4">
    <source>
        <dbReference type="Pfam" id="PF00884"/>
    </source>
</evidence>
<dbReference type="AlphaFoldDB" id="A0A430K4U3"/>
<evidence type="ECO:0000313" key="5">
    <source>
        <dbReference type="EMBL" id="RTE54009.1"/>
    </source>
</evidence>
<keyword evidence="6" id="KW-1185">Reference proteome</keyword>
<dbReference type="InterPro" id="IPR000917">
    <property type="entry name" value="Sulfatase_N"/>
</dbReference>
<dbReference type="EMBL" id="RQPJ01000003">
    <property type="protein sequence ID" value="RTE54009.1"/>
    <property type="molecule type" value="Genomic_DNA"/>
</dbReference>
<accession>A0A430K4U3</accession>
<proteinExistence type="inferred from homology"/>
<reference evidence="5 6" key="1">
    <citation type="submission" date="2018-11" db="EMBL/GenBank/DDBJ databases">
        <title>Arenibacter aquaticus sp.nov., a marine bacterium isolated from surface seawater in the South China Sea.</title>
        <authorList>
            <person name="Guo J."/>
            <person name="Sun J."/>
        </authorList>
    </citation>
    <scope>NUCLEOTIDE SEQUENCE [LARGE SCALE GENOMIC DNA]</scope>
    <source>
        <strain evidence="5 6">GUO666</strain>
    </source>
</reference>
<comment type="caution">
    <text evidence="5">The sequence shown here is derived from an EMBL/GenBank/DDBJ whole genome shotgun (WGS) entry which is preliminary data.</text>
</comment>
<dbReference type="SUPFAM" id="SSF53649">
    <property type="entry name" value="Alkaline phosphatase-like"/>
    <property type="match status" value="1"/>
</dbReference>
<dbReference type="PANTHER" id="PTHR42693:SF53">
    <property type="entry name" value="ENDO-4-O-SULFATASE"/>
    <property type="match status" value="1"/>
</dbReference>
<name>A0A430K4U3_9FLAO</name>
<organism evidence="5 6">
    <name type="scientific">Arenibacter aquaticus</name>
    <dbReference type="NCBI Taxonomy" id="2489054"/>
    <lineage>
        <taxon>Bacteria</taxon>
        <taxon>Pseudomonadati</taxon>
        <taxon>Bacteroidota</taxon>
        <taxon>Flavobacteriia</taxon>
        <taxon>Flavobacteriales</taxon>
        <taxon>Flavobacteriaceae</taxon>
        <taxon>Arenibacter</taxon>
    </lineage>
</organism>
<dbReference type="Proteomes" id="UP000267585">
    <property type="component" value="Unassembled WGS sequence"/>
</dbReference>
<dbReference type="GO" id="GO:0004065">
    <property type="term" value="F:arylsulfatase activity"/>
    <property type="evidence" value="ECO:0007669"/>
    <property type="project" value="TreeGrafter"/>
</dbReference>